<dbReference type="FunFam" id="3.40.50.300:FF:001425">
    <property type="entry name" value="Dynamin GTPase, putative"/>
    <property type="match status" value="1"/>
</dbReference>
<dbReference type="Pfam" id="PF01031">
    <property type="entry name" value="Dynamin_M"/>
    <property type="match status" value="1"/>
</dbReference>
<evidence type="ECO:0000313" key="6">
    <source>
        <dbReference type="Proteomes" id="UP000308133"/>
    </source>
</evidence>
<reference evidence="5 6" key="1">
    <citation type="submission" date="2018-02" db="EMBL/GenBank/DDBJ databases">
        <title>Draft genome sequences of Elsinoe sp., causing black scab on jojoba.</title>
        <authorList>
            <person name="Stodart B."/>
            <person name="Jeffress S."/>
            <person name="Ash G."/>
            <person name="Arun Chinnappa K."/>
        </authorList>
    </citation>
    <scope>NUCLEOTIDE SEQUENCE [LARGE SCALE GENOMIC DNA]</scope>
    <source>
        <strain evidence="5 6">Hillstone_2</strain>
    </source>
</reference>
<dbReference type="GO" id="GO:0000266">
    <property type="term" value="P:mitochondrial fission"/>
    <property type="evidence" value="ECO:0007669"/>
    <property type="project" value="TreeGrafter"/>
</dbReference>
<comment type="caution">
    <text evidence="5">The sequence shown here is derived from an EMBL/GenBank/DDBJ whole genome shotgun (WGS) entry which is preliminary data.</text>
</comment>
<evidence type="ECO:0000259" key="4">
    <source>
        <dbReference type="PROSITE" id="PS51718"/>
    </source>
</evidence>
<dbReference type="InterPro" id="IPR045063">
    <property type="entry name" value="Dynamin_N"/>
</dbReference>
<dbReference type="EMBL" id="PTQR01000038">
    <property type="protein sequence ID" value="TKX24832.1"/>
    <property type="molecule type" value="Genomic_DNA"/>
</dbReference>
<sequence length="793" mass="89775">MPSRKKQSKAINKNWDFLYPSAIPGSAASGLKTLDSGELLSLGSSASDQSIQGPTTTPTDLTEISSINMTSAQPLTNESLESLQSEDARKVMDTVDRLRKAGLGSIVQLPQIVTVGDQSSGKSSTLEAITGIPFPRKENLCTRFATQIVMRRAKTESVAVAIMPDKLRPSHEQEKLKTMDLKLDDFSKLGDLMDTAMVAMGLDQPDQSTVQAFSRDVLNIEISGPTRPQLTLVDLPGLIHSETKQQSREDVKLITELVEEYINEKRTIVLAVVSAKNDYANQIVLKKARDLEAADRTLGIVTKTDFLEAGSENERTWIELAQNKDVMFGLGWHMLRNRTPKEMDKSFEYRDKTEAQFFSSGSYRGLERDTLGIQALRNRLSTLLYEHLTKELPLLQKELKQKHEETTKALTQLGEARSTTEQQKQYLMQLGQEFEKTAGSAVSGYYDLEFFSKIDNENSILHPSNLSRLRAAVQHANLQFAGQMRQYGSKFKVIDGPPELTELEEKEADDFVFTKYYQQAESSQLMQSHQEAVKWVRHILERSRGRELPGNFNPAIIGQLFREQSTHWAVLATDHVDKVADLCDSFVEQLLRTISTPDVYTKIYANIVEPELKARTERAHHELAQIIKDKNGEPITYNHYYTTTIQKLRAQKLRRKFQDFMDEQGHTTEDDDGDVRTSFDTTSLLQAMSSTAVEEDMDKFSAEDALICHLAYYKDELKFFVNCVTKHVIERHLIGDLPSKIIFSVKFGLMSPDDLRILAAEPSAMMQERDHLRKRKETLENGMKQFRSAMGAF</sequence>
<dbReference type="GO" id="GO:0003924">
    <property type="term" value="F:GTPase activity"/>
    <property type="evidence" value="ECO:0007669"/>
    <property type="project" value="InterPro"/>
</dbReference>
<dbReference type="PANTHER" id="PTHR11566">
    <property type="entry name" value="DYNAMIN"/>
    <property type="match status" value="1"/>
</dbReference>
<keyword evidence="1" id="KW-0547">Nucleotide-binding</keyword>
<dbReference type="InterPro" id="IPR000375">
    <property type="entry name" value="Dynamin_stalk"/>
</dbReference>
<dbReference type="GO" id="GO:0006897">
    <property type="term" value="P:endocytosis"/>
    <property type="evidence" value="ECO:0007669"/>
    <property type="project" value="TreeGrafter"/>
</dbReference>
<evidence type="ECO:0000313" key="5">
    <source>
        <dbReference type="EMBL" id="TKX24832.1"/>
    </source>
</evidence>
<dbReference type="PROSITE" id="PS51718">
    <property type="entry name" value="G_DYNAMIN_2"/>
    <property type="match status" value="1"/>
</dbReference>
<dbReference type="SMART" id="SM00053">
    <property type="entry name" value="DYNc"/>
    <property type="match status" value="1"/>
</dbReference>
<dbReference type="CDD" id="cd08771">
    <property type="entry name" value="DLP_1"/>
    <property type="match status" value="1"/>
</dbReference>
<dbReference type="GO" id="GO:0005874">
    <property type="term" value="C:microtubule"/>
    <property type="evidence" value="ECO:0007669"/>
    <property type="project" value="TreeGrafter"/>
</dbReference>
<evidence type="ECO:0000259" key="3">
    <source>
        <dbReference type="PROSITE" id="PS51388"/>
    </source>
</evidence>
<feature type="domain" description="GED" evidence="3">
    <location>
        <begin position="702"/>
        <end position="793"/>
    </location>
</feature>
<name>A0A4V6DUJ3_9PEZI</name>
<dbReference type="Gene3D" id="3.40.50.300">
    <property type="entry name" value="P-loop containing nucleotide triphosphate hydrolases"/>
    <property type="match status" value="1"/>
</dbReference>
<dbReference type="Pfam" id="PF00350">
    <property type="entry name" value="Dynamin_N"/>
    <property type="match status" value="1"/>
</dbReference>
<dbReference type="GO" id="GO:0008017">
    <property type="term" value="F:microtubule binding"/>
    <property type="evidence" value="ECO:0007669"/>
    <property type="project" value="TreeGrafter"/>
</dbReference>
<dbReference type="PRINTS" id="PR00195">
    <property type="entry name" value="DYNAMIN"/>
</dbReference>
<dbReference type="SUPFAM" id="SSF52540">
    <property type="entry name" value="P-loop containing nucleoside triphosphate hydrolases"/>
    <property type="match status" value="1"/>
</dbReference>
<dbReference type="InterPro" id="IPR030381">
    <property type="entry name" value="G_DYNAMIN_dom"/>
</dbReference>
<dbReference type="GO" id="GO:0005525">
    <property type="term" value="F:GTP binding"/>
    <property type="evidence" value="ECO:0007669"/>
    <property type="project" value="InterPro"/>
</dbReference>
<dbReference type="AlphaFoldDB" id="A0A4V6DUJ3"/>
<keyword evidence="2" id="KW-0342">GTP-binding</keyword>
<dbReference type="GO" id="GO:0048312">
    <property type="term" value="P:intracellular distribution of mitochondria"/>
    <property type="evidence" value="ECO:0007669"/>
    <property type="project" value="TreeGrafter"/>
</dbReference>
<dbReference type="GO" id="GO:0016559">
    <property type="term" value="P:peroxisome fission"/>
    <property type="evidence" value="ECO:0007669"/>
    <property type="project" value="TreeGrafter"/>
</dbReference>
<dbReference type="PANTHER" id="PTHR11566:SF66">
    <property type="entry name" value="INTERFERON-INDUCED GTP-BINDING PROTEIN MX"/>
    <property type="match status" value="1"/>
</dbReference>
<dbReference type="Proteomes" id="UP000308133">
    <property type="component" value="Unassembled WGS sequence"/>
</dbReference>
<dbReference type="InterPro" id="IPR027417">
    <property type="entry name" value="P-loop_NTPase"/>
</dbReference>
<evidence type="ECO:0000256" key="1">
    <source>
        <dbReference type="ARBA" id="ARBA00022741"/>
    </source>
</evidence>
<dbReference type="GO" id="GO:0016020">
    <property type="term" value="C:membrane"/>
    <property type="evidence" value="ECO:0007669"/>
    <property type="project" value="TreeGrafter"/>
</dbReference>
<dbReference type="InterPro" id="IPR001401">
    <property type="entry name" value="Dynamin_GTPase"/>
</dbReference>
<evidence type="ECO:0000256" key="2">
    <source>
        <dbReference type="ARBA" id="ARBA00023134"/>
    </source>
</evidence>
<dbReference type="PROSITE" id="PS51388">
    <property type="entry name" value="GED"/>
    <property type="match status" value="1"/>
</dbReference>
<feature type="domain" description="Dynamin-type G" evidence="4">
    <location>
        <begin position="106"/>
        <end position="393"/>
    </location>
</feature>
<organism evidence="5 6">
    <name type="scientific">Elsinoe australis</name>
    <dbReference type="NCBI Taxonomy" id="40998"/>
    <lineage>
        <taxon>Eukaryota</taxon>
        <taxon>Fungi</taxon>
        <taxon>Dikarya</taxon>
        <taxon>Ascomycota</taxon>
        <taxon>Pezizomycotina</taxon>
        <taxon>Dothideomycetes</taxon>
        <taxon>Dothideomycetidae</taxon>
        <taxon>Myriangiales</taxon>
        <taxon>Elsinoaceae</taxon>
        <taxon>Elsinoe</taxon>
    </lineage>
</organism>
<accession>A0A4V6DUJ3</accession>
<dbReference type="GO" id="GO:0005739">
    <property type="term" value="C:mitochondrion"/>
    <property type="evidence" value="ECO:0007669"/>
    <property type="project" value="TreeGrafter"/>
</dbReference>
<protein>
    <submittedName>
        <fullName evidence="5">Dynamin-like protein</fullName>
    </submittedName>
</protein>
<dbReference type="InterPro" id="IPR020850">
    <property type="entry name" value="GED_dom"/>
</dbReference>
<dbReference type="InterPro" id="IPR022812">
    <property type="entry name" value="Dynamin"/>
</dbReference>
<proteinExistence type="predicted"/>
<gene>
    <name evidence="5" type="ORF">C1H76_3007</name>
</gene>